<dbReference type="Proteomes" id="UP000053477">
    <property type="component" value="Unassembled WGS sequence"/>
</dbReference>
<name>A0A0H2SCV6_9AGAM</name>
<evidence type="ECO:0000313" key="1">
    <source>
        <dbReference type="EMBL" id="KLO19578.1"/>
    </source>
</evidence>
<accession>A0A0H2SCV6</accession>
<reference evidence="1 2" key="1">
    <citation type="submission" date="2015-04" db="EMBL/GenBank/DDBJ databases">
        <title>Complete genome sequence of Schizopora paradoxa KUC8140, a cosmopolitan wood degrader in East Asia.</title>
        <authorList>
            <consortium name="DOE Joint Genome Institute"/>
            <person name="Min B."/>
            <person name="Park H."/>
            <person name="Jang Y."/>
            <person name="Kim J.-J."/>
            <person name="Kim K.H."/>
            <person name="Pangilinan J."/>
            <person name="Lipzen A."/>
            <person name="Riley R."/>
            <person name="Grigoriev I.V."/>
            <person name="Spatafora J.W."/>
            <person name="Choi I.-G."/>
        </authorList>
    </citation>
    <scope>NUCLEOTIDE SEQUENCE [LARGE SCALE GENOMIC DNA]</scope>
    <source>
        <strain evidence="1 2">KUC8140</strain>
    </source>
</reference>
<organism evidence="1 2">
    <name type="scientific">Schizopora paradoxa</name>
    <dbReference type="NCBI Taxonomy" id="27342"/>
    <lineage>
        <taxon>Eukaryota</taxon>
        <taxon>Fungi</taxon>
        <taxon>Dikarya</taxon>
        <taxon>Basidiomycota</taxon>
        <taxon>Agaricomycotina</taxon>
        <taxon>Agaricomycetes</taxon>
        <taxon>Hymenochaetales</taxon>
        <taxon>Schizoporaceae</taxon>
        <taxon>Schizopora</taxon>
    </lineage>
</organism>
<dbReference type="InParanoid" id="A0A0H2SCV6"/>
<gene>
    <name evidence="1" type="ORF">SCHPADRAFT_817764</name>
</gene>
<evidence type="ECO:0000313" key="2">
    <source>
        <dbReference type="Proteomes" id="UP000053477"/>
    </source>
</evidence>
<dbReference type="OrthoDB" id="3269001at2759"/>
<keyword evidence="2" id="KW-1185">Reference proteome</keyword>
<dbReference type="AlphaFoldDB" id="A0A0H2SCV6"/>
<protein>
    <submittedName>
        <fullName evidence="1">Uncharacterized protein</fullName>
    </submittedName>
</protein>
<dbReference type="EMBL" id="KQ085885">
    <property type="protein sequence ID" value="KLO19578.1"/>
    <property type="molecule type" value="Genomic_DNA"/>
</dbReference>
<sequence>MIRRGNVSVALHEDETLKPLNDILNPRQHTLDEPGEPLSGSQAADYLKKATKLSVEDYSKLLTYLRSAGDECKSVFTDPYNYQYTYLQPGVRQHKDVRIGGRTFSTKTLHLGNSAIQYRHPDTNQIDTGFIEAIWSTVLDSRVRTFLIVRAHRRLPPLQELHAPFIRFNPKYGVRIRDARLSERLVIMEHQHVVSHVSTLQRPKGTYGIAYDTIVVCTNLNRGRR</sequence>
<proteinExistence type="predicted"/>